<dbReference type="AlphaFoldDB" id="A0A0B0EAS1"/>
<accession>A0A0B0EAS1</accession>
<sequence>MECIIRDDVFKAVTRSLHSKKEDLFLHLKIKPLNSMTLTGKEHLQIMNKKIWFVDSFYLCFSWQSLLLRASDSTDELIAFRSEVLNAS</sequence>
<dbReference type="EMBL" id="JRYO01000266">
    <property type="protein sequence ID" value="KHE90352.1"/>
    <property type="molecule type" value="Genomic_DNA"/>
</dbReference>
<comment type="caution">
    <text evidence="1">The sequence shown here is derived from an EMBL/GenBank/DDBJ whole genome shotgun (WGS) entry which is preliminary data.</text>
</comment>
<dbReference type="Proteomes" id="UP000030652">
    <property type="component" value="Unassembled WGS sequence"/>
</dbReference>
<proteinExistence type="predicted"/>
<protein>
    <submittedName>
        <fullName evidence="1">Uncharacterized protein</fullName>
    </submittedName>
</protein>
<organism evidence="1 2">
    <name type="scientific">Candidatus Scalindua brodae</name>
    <dbReference type="NCBI Taxonomy" id="237368"/>
    <lineage>
        <taxon>Bacteria</taxon>
        <taxon>Pseudomonadati</taxon>
        <taxon>Planctomycetota</taxon>
        <taxon>Candidatus Brocadiia</taxon>
        <taxon>Candidatus Brocadiales</taxon>
        <taxon>Candidatus Scalinduaceae</taxon>
        <taxon>Candidatus Scalindua</taxon>
    </lineage>
</organism>
<reference evidence="1 2" key="1">
    <citation type="submission" date="2014-10" db="EMBL/GenBank/DDBJ databases">
        <title>Draft genome of anammox bacterium scalindua brodae, obtained using differential coverage binning of sequence data from two enrichment reactors.</title>
        <authorList>
            <person name="Speth D.R."/>
            <person name="Russ L."/>
            <person name="Kartal B."/>
            <person name="Op den Camp H.J."/>
            <person name="Dutilh B.E."/>
            <person name="Jetten M.S."/>
        </authorList>
    </citation>
    <scope>NUCLEOTIDE SEQUENCE [LARGE SCALE GENOMIC DNA]</scope>
    <source>
        <strain evidence="1">RU1</strain>
    </source>
</reference>
<evidence type="ECO:0000313" key="2">
    <source>
        <dbReference type="Proteomes" id="UP000030652"/>
    </source>
</evidence>
<evidence type="ECO:0000313" key="1">
    <source>
        <dbReference type="EMBL" id="KHE90352.1"/>
    </source>
</evidence>
<gene>
    <name evidence="1" type="ORF">SCABRO_03934</name>
</gene>
<name>A0A0B0EAS1_9BACT</name>